<gene>
    <name evidence="1" type="ORF">BASA50_009837</name>
</gene>
<evidence type="ECO:0008006" key="3">
    <source>
        <dbReference type="Google" id="ProtNLM"/>
    </source>
</evidence>
<keyword evidence="2" id="KW-1185">Reference proteome</keyword>
<accession>A0ABQ8F079</accession>
<evidence type="ECO:0000313" key="2">
    <source>
        <dbReference type="Proteomes" id="UP001648503"/>
    </source>
</evidence>
<name>A0ABQ8F079_9FUNG</name>
<reference evidence="1 2" key="1">
    <citation type="submission" date="2021-02" db="EMBL/GenBank/DDBJ databases">
        <title>Variation within the Batrachochytrium salamandrivorans European outbreak.</title>
        <authorList>
            <person name="Kelly M."/>
            <person name="Pasmans F."/>
            <person name="Shea T.P."/>
            <person name="Munoz J.F."/>
            <person name="Carranza S."/>
            <person name="Cuomo C.A."/>
            <person name="Martel A."/>
        </authorList>
    </citation>
    <scope>NUCLEOTIDE SEQUENCE [LARGE SCALE GENOMIC DNA]</scope>
    <source>
        <strain evidence="1 2">AMFP18/2</strain>
    </source>
</reference>
<comment type="caution">
    <text evidence="1">The sequence shown here is derived from an EMBL/GenBank/DDBJ whole genome shotgun (WGS) entry which is preliminary data.</text>
</comment>
<dbReference type="EMBL" id="JAFCIX010000441">
    <property type="protein sequence ID" value="KAH6589744.1"/>
    <property type="molecule type" value="Genomic_DNA"/>
</dbReference>
<sequence>MYFAKSKPGNSVISDWNKTCWDEFNKLFGLTHQYLAKSCSKHWNILVTLIQRVAFRFTGSKDVIKRSRPETP</sequence>
<dbReference type="Proteomes" id="UP001648503">
    <property type="component" value="Unassembled WGS sequence"/>
</dbReference>
<organism evidence="1 2">
    <name type="scientific">Batrachochytrium salamandrivorans</name>
    <dbReference type="NCBI Taxonomy" id="1357716"/>
    <lineage>
        <taxon>Eukaryota</taxon>
        <taxon>Fungi</taxon>
        <taxon>Fungi incertae sedis</taxon>
        <taxon>Chytridiomycota</taxon>
        <taxon>Chytridiomycota incertae sedis</taxon>
        <taxon>Chytridiomycetes</taxon>
        <taxon>Rhizophydiales</taxon>
        <taxon>Rhizophydiales incertae sedis</taxon>
        <taxon>Batrachochytrium</taxon>
    </lineage>
</organism>
<evidence type="ECO:0000313" key="1">
    <source>
        <dbReference type="EMBL" id="KAH6589744.1"/>
    </source>
</evidence>
<protein>
    <recommendedName>
        <fullName evidence="3">Myb/SANT-like domain-containing protein</fullName>
    </recommendedName>
</protein>
<proteinExistence type="predicted"/>